<dbReference type="InterPro" id="IPR044250">
    <property type="entry name" value="MenF-like"/>
</dbReference>
<reference evidence="16" key="4">
    <citation type="journal article" date="2018" name="Nat. Plants">
        <title>Whole-genome landscape of Medicago truncatula symbiotic genes.</title>
        <authorList>
            <person name="Pecrix Y."/>
            <person name="Gamas P."/>
            <person name="Carrere S."/>
        </authorList>
    </citation>
    <scope>NUCLEOTIDE SEQUENCE</scope>
    <source>
        <tissue evidence="16">Leaves</tissue>
    </source>
</reference>
<accession>A0A0C3WZU9</accession>
<evidence type="ECO:0000256" key="11">
    <source>
        <dbReference type="ARBA" id="ARBA00023235"/>
    </source>
</evidence>
<comment type="pathway">
    <text evidence="13">Siderophore biosynthesis; salicylate biosynthesis.</text>
</comment>
<gene>
    <name evidence="17" type="primary">11439713</name>
    <name evidence="15" type="ordered locus">MTR_4g076520</name>
    <name evidence="16" type="ORF">MtrunA17_Chr4g0039031</name>
</gene>
<evidence type="ECO:0000256" key="8">
    <source>
        <dbReference type="ARBA" id="ARBA00022821"/>
    </source>
</evidence>
<evidence type="ECO:0000256" key="1">
    <source>
        <dbReference type="ARBA" id="ARBA00000799"/>
    </source>
</evidence>
<dbReference type="AlphaFoldDB" id="G7JQL8"/>
<dbReference type="EnsemblPlants" id="AES89520">
    <property type="protein sequence ID" value="AES89520"/>
    <property type="gene ID" value="MTR_4g076520"/>
</dbReference>
<evidence type="ECO:0000313" key="18">
    <source>
        <dbReference type="Proteomes" id="UP000002051"/>
    </source>
</evidence>
<comment type="subcellular location">
    <subcellularLocation>
        <location evidence="3">Plastid</location>
        <location evidence="3">Chloroplast</location>
    </subcellularLocation>
</comment>
<dbReference type="GO" id="GO:0009536">
    <property type="term" value="C:plastid"/>
    <property type="evidence" value="ECO:0000318"/>
    <property type="project" value="GO_Central"/>
</dbReference>
<reference evidence="17" key="3">
    <citation type="submission" date="2015-04" db="UniProtKB">
        <authorList>
            <consortium name="EnsemblPlants"/>
        </authorList>
    </citation>
    <scope>IDENTIFICATION</scope>
    <source>
        <strain evidence="17">cv. Jemalong A17</strain>
    </source>
</reference>
<dbReference type="GO" id="GO:0009507">
    <property type="term" value="C:chloroplast"/>
    <property type="evidence" value="ECO:0007669"/>
    <property type="project" value="UniProtKB-SubCell"/>
</dbReference>
<comment type="function">
    <text evidence="12">Isochorismate synthase involved in the synthesis of salicylic acid (SA) required for both local and systemic acquired resistance (LAR and SAR) while SA synthesized through the phenylalanine ammonium lyase (PAL) pathway seems to potentiate plant cell death. Also involved in phylloquinone (vitamin K1) synthesis. Has no isochorismate pyruvate lyase (IPL) activity.</text>
</comment>
<dbReference type="STRING" id="3880.G7JQL8"/>
<dbReference type="GO" id="GO:0008909">
    <property type="term" value="F:isochorismate synthase activity"/>
    <property type="evidence" value="ECO:0000318"/>
    <property type="project" value="GO_Central"/>
</dbReference>
<dbReference type="SUPFAM" id="SSF56322">
    <property type="entry name" value="ADC synthase"/>
    <property type="match status" value="1"/>
</dbReference>
<dbReference type="InterPro" id="IPR005801">
    <property type="entry name" value="ADC_synthase"/>
</dbReference>
<keyword evidence="7" id="KW-0934">Plastid</keyword>
<protein>
    <recommendedName>
        <fullName evidence="5">isochorismate synthase</fullName>
        <ecNumber evidence="5">5.4.4.2</ecNumber>
    </recommendedName>
</protein>
<dbReference type="KEGG" id="mtr:11439713"/>
<dbReference type="Gene3D" id="3.60.120.10">
    <property type="entry name" value="Anthranilate synthase"/>
    <property type="match status" value="1"/>
</dbReference>
<dbReference type="PaxDb" id="3880-AES89520"/>
<evidence type="ECO:0000256" key="13">
    <source>
        <dbReference type="ARBA" id="ARBA00060533"/>
    </source>
</evidence>
<keyword evidence="8" id="KW-0611">Plant defense</keyword>
<dbReference type="Proteomes" id="UP000002051">
    <property type="component" value="Chromosome 4"/>
</dbReference>
<dbReference type="eggNOG" id="KOG1223">
    <property type="taxonomic scope" value="Eukaryota"/>
</dbReference>
<dbReference type="HOGENOM" id="CLU_006493_8_3_1"/>
<evidence type="ECO:0000256" key="3">
    <source>
        <dbReference type="ARBA" id="ARBA00004229"/>
    </source>
</evidence>
<evidence type="ECO:0000313" key="15">
    <source>
        <dbReference type="EMBL" id="AES89520.2"/>
    </source>
</evidence>
<dbReference type="GO" id="GO:0042372">
    <property type="term" value="P:phylloquinone biosynthetic process"/>
    <property type="evidence" value="ECO:0000318"/>
    <property type="project" value="GO_Central"/>
</dbReference>
<name>G7JQL8_MEDTR</name>
<evidence type="ECO:0000256" key="12">
    <source>
        <dbReference type="ARBA" id="ARBA00059718"/>
    </source>
</evidence>
<evidence type="ECO:0000256" key="4">
    <source>
        <dbReference type="ARBA" id="ARBA00005297"/>
    </source>
</evidence>
<dbReference type="Proteomes" id="UP000265566">
    <property type="component" value="Chromosome 4"/>
</dbReference>
<dbReference type="PANTHER" id="PTHR47253:SF4">
    <property type="entry name" value="ISOCHORISMATE SYNTHASE 2, CHLOROPLASTIC"/>
    <property type="match status" value="1"/>
</dbReference>
<reference evidence="15 18" key="2">
    <citation type="journal article" date="2014" name="BMC Genomics">
        <title>An improved genome release (version Mt4.0) for the model legume Medicago truncatula.</title>
        <authorList>
            <person name="Tang H."/>
            <person name="Krishnakumar V."/>
            <person name="Bidwell S."/>
            <person name="Rosen B."/>
            <person name="Chan A."/>
            <person name="Zhou S."/>
            <person name="Gentzbittel L."/>
            <person name="Childs K.L."/>
            <person name="Yandell M."/>
            <person name="Gundlach H."/>
            <person name="Mayer K.F."/>
            <person name="Schwartz D.C."/>
            <person name="Town C.D."/>
        </authorList>
    </citation>
    <scope>GENOME REANNOTATION</scope>
    <source>
        <strain evidence="17 18">cv. Jemalong A17</strain>
    </source>
</reference>
<keyword evidence="6" id="KW-0150">Chloroplast</keyword>
<evidence type="ECO:0000313" key="16">
    <source>
        <dbReference type="EMBL" id="RHN61658.1"/>
    </source>
</evidence>
<evidence type="ECO:0000256" key="7">
    <source>
        <dbReference type="ARBA" id="ARBA00022640"/>
    </source>
</evidence>
<proteinExistence type="inferred from homology"/>
<feature type="domain" description="Chorismate-utilising enzyme C-terminal" evidence="14">
    <location>
        <begin position="290"/>
        <end position="546"/>
    </location>
</feature>
<dbReference type="EC" id="5.4.4.2" evidence="5"/>
<comment type="catalytic activity">
    <reaction evidence="1">
        <text>chorismate = isochorismate</text>
        <dbReference type="Rhea" id="RHEA:18985"/>
        <dbReference type="ChEBI" id="CHEBI:29748"/>
        <dbReference type="ChEBI" id="CHEBI:29780"/>
        <dbReference type="EC" id="5.4.4.2"/>
    </reaction>
</comment>
<dbReference type="EMBL" id="CM001220">
    <property type="protein sequence ID" value="AES89520.2"/>
    <property type="molecule type" value="Genomic_DNA"/>
</dbReference>
<dbReference type="EMBL" id="PSQE01000004">
    <property type="protein sequence ID" value="RHN61658.1"/>
    <property type="molecule type" value="Genomic_DNA"/>
</dbReference>
<dbReference type="PANTHER" id="PTHR47253">
    <property type="match status" value="1"/>
</dbReference>
<comment type="cofactor">
    <cofactor evidence="2">
        <name>Mg(2+)</name>
        <dbReference type="ChEBI" id="CHEBI:18420"/>
    </cofactor>
</comment>
<keyword evidence="18" id="KW-1185">Reference proteome</keyword>
<evidence type="ECO:0000256" key="10">
    <source>
        <dbReference type="ARBA" id="ARBA00022946"/>
    </source>
</evidence>
<evidence type="ECO:0000256" key="5">
    <source>
        <dbReference type="ARBA" id="ARBA00012824"/>
    </source>
</evidence>
<evidence type="ECO:0000256" key="6">
    <source>
        <dbReference type="ARBA" id="ARBA00022528"/>
    </source>
</evidence>
<dbReference type="GO" id="GO:0006952">
    <property type="term" value="P:defense response"/>
    <property type="evidence" value="ECO:0007669"/>
    <property type="project" value="UniProtKB-KW"/>
</dbReference>
<dbReference type="InterPro" id="IPR004561">
    <property type="entry name" value="IsoChor_synthase"/>
</dbReference>
<keyword evidence="9" id="KW-0460">Magnesium</keyword>
<accession>G7JQL8</accession>
<evidence type="ECO:0000259" key="14">
    <source>
        <dbReference type="Pfam" id="PF00425"/>
    </source>
</evidence>
<dbReference type="FunFam" id="3.60.120.10:FF:000005">
    <property type="entry name" value="isochorismate synthase, chloroplastic-like isoform X1"/>
    <property type="match status" value="1"/>
</dbReference>
<sequence length="567" mass="63945">MATTATTNKWLTNFINTNGCNILVPHVSKRQRQQHYHHQQSMYLIHRQHRPICKGCYLSMNGCKEGENNKRTREPVRTIETRTLPPVASAAMAMYSLKMAISELKESSPFCTSSGIVRVEVPIEEQVEAIDWLHSQNHLLLPRCYFSGREQKSCPGNLVSIAGVGSAVSFSQSHPFSYWDWISIRRFLSERCPLIRAYGGIRFNAKAKVSSEWMAFGSFYFMIPQVEFNELEGGSMLNITVAWDNDLCWSWEKAIVALQETLCKVSTSNVKFPKQAPPTLILSSHNIPSKEDWNLAVNRALQMIEQHDSSLTKVVLARSTRVVPTVNIDPLTWLACLKVEGGNAYQFFLQPPNAPAFIGNTPEQLFHRKRLHITSEALAGTRARGPSLALDRQIELDLLTSPKDDIEFTIVRESIRRKLEAVCEKVIIEPKKMIRKLPRIQHLFAQLTGRLRNEEDEFEILSSLHPSPAVCGFPTEVAQVLIAETEVFDRGMYAGPVGWFGGGESEFAVGIRSALVEQELGALIYAGTGIVEGSNPYLEWDELELKTSQFTKLLKLDLPLRQKVESK</sequence>
<comment type="similarity">
    <text evidence="4">Belongs to the isochorismate synthase family.</text>
</comment>
<reference evidence="15 18" key="1">
    <citation type="journal article" date="2011" name="Nature">
        <title>The Medicago genome provides insight into the evolution of rhizobial symbioses.</title>
        <authorList>
            <person name="Young N.D."/>
            <person name="Debelle F."/>
            <person name="Oldroyd G.E."/>
            <person name="Geurts R."/>
            <person name="Cannon S.B."/>
            <person name="Udvardi M.K."/>
            <person name="Benedito V.A."/>
            <person name="Mayer K.F."/>
            <person name="Gouzy J."/>
            <person name="Schoof H."/>
            <person name="Van de Peer Y."/>
            <person name="Proost S."/>
            <person name="Cook D.R."/>
            <person name="Meyers B.C."/>
            <person name="Spannagl M."/>
            <person name="Cheung F."/>
            <person name="De Mita S."/>
            <person name="Krishnakumar V."/>
            <person name="Gundlach H."/>
            <person name="Zhou S."/>
            <person name="Mudge J."/>
            <person name="Bharti A.K."/>
            <person name="Murray J.D."/>
            <person name="Naoumkina M.A."/>
            <person name="Rosen B."/>
            <person name="Silverstein K.A."/>
            <person name="Tang H."/>
            <person name="Rombauts S."/>
            <person name="Zhao P.X."/>
            <person name="Zhou P."/>
            <person name="Barbe V."/>
            <person name="Bardou P."/>
            <person name="Bechner M."/>
            <person name="Bellec A."/>
            <person name="Berger A."/>
            <person name="Berges H."/>
            <person name="Bidwell S."/>
            <person name="Bisseling T."/>
            <person name="Choisne N."/>
            <person name="Couloux A."/>
            <person name="Denny R."/>
            <person name="Deshpande S."/>
            <person name="Dai X."/>
            <person name="Doyle J.J."/>
            <person name="Dudez A.M."/>
            <person name="Farmer A.D."/>
            <person name="Fouteau S."/>
            <person name="Franken C."/>
            <person name="Gibelin C."/>
            <person name="Gish J."/>
            <person name="Goldstein S."/>
            <person name="Gonzalez A.J."/>
            <person name="Green P.J."/>
            <person name="Hallab A."/>
            <person name="Hartog M."/>
            <person name="Hua A."/>
            <person name="Humphray S.J."/>
            <person name="Jeong D.H."/>
            <person name="Jing Y."/>
            <person name="Jocker A."/>
            <person name="Kenton S.M."/>
            <person name="Kim D.J."/>
            <person name="Klee K."/>
            <person name="Lai H."/>
            <person name="Lang C."/>
            <person name="Lin S."/>
            <person name="Macmil S.L."/>
            <person name="Magdelenat G."/>
            <person name="Matthews L."/>
            <person name="McCorrison J."/>
            <person name="Monaghan E.L."/>
            <person name="Mun J.H."/>
            <person name="Najar F.Z."/>
            <person name="Nicholson C."/>
            <person name="Noirot C."/>
            <person name="O'Bleness M."/>
            <person name="Paule C.R."/>
            <person name="Poulain J."/>
            <person name="Prion F."/>
            <person name="Qin B."/>
            <person name="Qu C."/>
            <person name="Retzel E.F."/>
            <person name="Riddle C."/>
            <person name="Sallet E."/>
            <person name="Samain S."/>
            <person name="Samson N."/>
            <person name="Sanders I."/>
            <person name="Saurat O."/>
            <person name="Scarpelli C."/>
            <person name="Schiex T."/>
            <person name="Segurens B."/>
            <person name="Severin A.J."/>
            <person name="Sherrier D.J."/>
            <person name="Shi R."/>
            <person name="Sims S."/>
            <person name="Singer S.R."/>
            <person name="Sinharoy S."/>
            <person name="Sterck L."/>
            <person name="Viollet A."/>
            <person name="Wang B.B."/>
            <person name="Wang K."/>
            <person name="Wang M."/>
            <person name="Wang X."/>
            <person name="Warfsmann J."/>
            <person name="Weissenbach J."/>
            <person name="White D.D."/>
            <person name="White J.D."/>
            <person name="Wiley G.B."/>
            <person name="Wincker P."/>
            <person name="Xing Y."/>
            <person name="Yang L."/>
            <person name="Yao Z."/>
            <person name="Ying F."/>
            <person name="Zhai J."/>
            <person name="Zhou L."/>
            <person name="Zuber A."/>
            <person name="Denarie J."/>
            <person name="Dixon R.A."/>
            <person name="May G.D."/>
            <person name="Schwartz D.C."/>
            <person name="Rogers J."/>
            <person name="Quetier F."/>
            <person name="Town C.D."/>
            <person name="Roe B.A."/>
        </authorList>
    </citation>
    <scope>NUCLEOTIDE SEQUENCE [LARGE SCALE GENOMIC DNA]</scope>
    <source>
        <strain evidence="15">A17</strain>
        <strain evidence="17 18">cv. Jemalong A17</strain>
    </source>
</reference>
<evidence type="ECO:0000256" key="9">
    <source>
        <dbReference type="ARBA" id="ARBA00022842"/>
    </source>
</evidence>
<evidence type="ECO:0000313" key="17">
    <source>
        <dbReference type="EnsemblPlants" id="AES89520"/>
    </source>
</evidence>
<dbReference type="Gramene" id="rna24145">
    <property type="protein sequence ID" value="RHN61658.1"/>
    <property type="gene ID" value="gene24145"/>
</dbReference>
<evidence type="ECO:0000256" key="2">
    <source>
        <dbReference type="ARBA" id="ARBA00001946"/>
    </source>
</evidence>
<keyword evidence="11 16" id="KW-0413">Isomerase</keyword>
<dbReference type="NCBIfam" id="TIGR00543">
    <property type="entry name" value="isochor_syn"/>
    <property type="match status" value="1"/>
</dbReference>
<dbReference type="InterPro" id="IPR015890">
    <property type="entry name" value="Chorismate_C"/>
</dbReference>
<keyword evidence="10" id="KW-0809">Transit peptide</keyword>
<dbReference type="Pfam" id="PF00425">
    <property type="entry name" value="Chorismate_bind"/>
    <property type="match status" value="1"/>
</dbReference>
<organism evidence="15 18">
    <name type="scientific">Medicago truncatula</name>
    <name type="common">Barrel medic</name>
    <name type="synonym">Medicago tribuloides</name>
    <dbReference type="NCBI Taxonomy" id="3880"/>
    <lineage>
        <taxon>Eukaryota</taxon>
        <taxon>Viridiplantae</taxon>
        <taxon>Streptophyta</taxon>
        <taxon>Embryophyta</taxon>
        <taxon>Tracheophyta</taxon>
        <taxon>Spermatophyta</taxon>
        <taxon>Magnoliopsida</taxon>
        <taxon>eudicotyledons</taxon>
        <taxon>Gunneridae</taxon>
        <taxon>Pentapetalae</taxon>
        <taxon>rosids</taxon>
        <taxon>fabids</taxon>
        <taxon>Fabales</taxon>
        <taxon>Fabaceae</taxon>
        <taxon>Papilionoideae</taxon>
        <taxon>50 kb inversion clade</taxon>
        <taxon>NPAAA clade</taxon>
        <taxon>Hologalegina</taxon>
        <taxon>IRL clade</taxon>
        <taxon>Trifolieae</taxon>
        <taxon>Medicago</taxon>
    </lineage>
</organism>
<dbReference type="OrthoDB" id="8119704at2759"/>